<keyword evidence="3" id="KW-1185">Reference proteome</keyword>
<dbReference type="Proteomes" id="UP000076632">
    <property type="component" value="Unassembled WGS sequence"/>
</dbReference>
<evidence type="ECO:0000313" key="2">
    <source>
        <dbReference type="EMBL" id="KZF22397.1"/>
    </source>
</evidence>
<proteinExistence type="predicted"/>
<keyword evidence="1" id="KW-0472">Membrane</keyword>
<sequence>MEHVVSALCFCPVISIRSPCCWYSSESRVLTLLSRLRHSTLPFLFNCCTKASSFFFLPRFLFLSIGSWCFGWVCIFDTYISFSFPSWVYIFSSYRFTCMHVDFCNCGHLRTEISTASWEANAAFRWSVFRLPCMAVCFRWPGHDCVFFPGAHAYVGVL</sequence>
<dbReference type="AlphaFoldDB" id="A0A165GNA4"/>
<organism evidence="2 3">
    <name type="scientific">Xylona heveae (strain CBS 132557 / TC161)</name>
    <dbReference type="NCBI Taxonomy" id="1328760"/>
    <lineage>
        <taxon>Eukaryota</taxon>
        <taxon>Fungi</taxon>
        <taxon>Dikarya</taxon>
        <taxon>Ascomycota</taxon>
        <taxon>Pezizomycotina</taxon>
        <taxon>Xylonomycetes</taxon>
        <taxon>Xylonales</taxon>
        <taxon>Xylonaceae</taxon>
        <taxon>Xylona</taxon>
    </lineage>
</organism>
<keyword evidence="1" id="KW-1133">Transmembrane helix</keyword>
<protein>
    <submittedName>
        <fullName evidence="2">Uncharacterized protein</fullName>
    </submittedName>
</protein>
<accession>A0A165GNA4</accession>
<dbReference type="InParanoid" id="A0A165GNA4"/>
<dbReference type="GeneID" id="28894429"/>
<dbReference type="EMBL" id="KV407459">
    <property type="protein sequence ID" value="KZF22397.1"/>
    <property type="molecule type" value="Genomic_DNA"/>
</dbReference>
<name>A0A165GNA4_XYLHT</name>
<evidence type="ECO:0000256" key="1">
    <source>
        <dbReference type="SAM" id="Phobius"/>
    </source>
</evidence>
<dbReference type="RefSeq" id="XP_018187952.1">
    <property type="nucleotide sequence ID" value="XM_018329292.1"/>
</dbReference>
<keyword evidence="1" id="KW-0812">Transmembrane</keyword>
<reference evidence="2 3" key="1">
    <citation type="journal article" date="2016" name="Fungal Biol.">
        <title>The genome of Xylona heveae provides a window into fungal endophytism.</title>
        <authorList>
            <person name="Gazis R."/>
            <person name="Kuo A."/>
            <person name="Riley R."/>
            <person name="LaButti K."/>
            <person name="Lipzen A."/>
            <person name="Lin J."/>
            <person name="Amirebrahimi M."/>
            <person name="Hesse C.N."/>
            <person name="Spatafora J.W."/>
            <person name="Henrissat B."/>
            <person name="Hainaut M."/>
            <person name="Grigoriev I.V."/>
            <person name="Hibbett D.S."/>
        </authorList>
    </citation>
    <scope>NUCLEOTIDE SEQUENCE [LARGE SCALE GENOMIC DNA]</scope>
    <source>
        <strain evidence="2 3">TC161</strain>
    </source>
</reference>
<gene>
    <name evidence="2" type="ORF">L228DRAFT_151687</name>
</gene>
<feature type="transmembrane region" description="Helical" evidence="1">
    <location>
        <begin position="69"/>
        <end position="90"/>
    </location>
</feature>
<evidence type="ECO:0000313" key="3">
    <source>
        <dbReference type="Proteomes" id="UP000076632"/>
    </source>
</evidence>